<gene>
    <name evidence="2" type="ORF">HDID_LOCUS3725</name>
</gene>
<evidence type="ECO:0000313" key="2">
    <source>
        <dbReference type="EMBL" id="VDL38078.1"/>
    </source>
</evidence>
<dbReference type="GO" id="GO:0016973">
    <property type="term" value="P:poly(A)+ mRNA export from nucleus"/>
    <property type="evidence" value="ECO:0007669"/>
    <property type="project" value="TreeGrafter"/>
</dbReference>
<dbReference type="GO" id="GO:0005634">
    <property type="term" value="C:nucleus"/>
    <property type="evidence" value="ECO:0007669"/>
    <property type="project" value="InterPro"/>
</dbReference>
<feature type="domain" description="TAP-C" evidence="1">
    <location>
        <begin position="335"/>
        <end position="388"/>
    </location>
</feature>
<dbReference type="EMBL" id="UYSG01001204">
    <property type="protein sequence ID" value="VDL38078.1"/>
    <property type="molecule type" value="Genomic_DNA"/>
</dbReference>
<dbReference type="InterPro" id="IPR030217">
    <property type="entry name" value="NXF_fam"/>
</dbReference>
<dbReference type="PANTHER" id="PTHR10662:SF22">
    <property type="entry name" value="NUCLEAR RNA EXPORT FACTOR 1"/>
    <property type="match status" value="1"/>
</dbReference>
<evidence type="ECO:0000259" key="1">
    <source>
        <dbReference type="PROSITE" id="PS51281"/>
    </source>
</evidence>
<dbReference type="Gene3D" id="1.10.8.10">
    <property type="entry name" value="DNA helicase RuvA subunit, C-terminal domain"/>
    <property type="match status" value="1"/>
</dbReference>
<dbReference type="OrthoDB" id="25872at2759"/>
<dbReference type="GO" id="GO:0003723">
    <property type="term" value="F:RNA binding"/>
    <property type="evidence" value="ECO:0007669"/>
    <property type="project" value="TreeGrafter"/>
</dbReference>
<dbReference type="SUPFAM" id="SSF46934">
    <property type="entry name" value="UBA-like"/>
    <property type="match status" value="1"/>
</dbReference>
<dbReference type="CDD" id="cd14342">
    <property type="entry name" value="UBA_TAP-C"/>
    <property type="match status" value="1"/>
</dbReference>
<organism evidence="2 3">
    <name type="scientific">Hymenolepis diminuta</name>
    <name type="common">Rat tapeworm</name>
    <dbReference type="NCBI Taxonomy" id="6216"/>
    <lineage>
        <taxon>Eukaryota</taxon>
        <taxon>Metazoa</taxon>
        <taxon>Spiralia</taxon>
        <taxon>Lophotrochozoa</taxon>
        <taxon>Platyhelminthes</taxon>
        <taxon>Cestoda</taxon>
        <taxon>Eucestoda</taxon>
        <taxon>Cyclophyllidea</taxon>
        <taxon>Hymenolepididae</taxon>
        <taxon>Hymenolepis</taxon>
    </lineage>
</organism>
<dbReference type="PANTHER" id="PTHR10662">
    <property type="entry name" value="NUCLEAR RNA EXPORT FACTOR"/>
    <property type="match status" value="1"/>
</dbReference>
<reference evidence="2 3" key="1">
    <citation type="submission" date="2018-11" db="EMBL/GenBank/DDBJ databases">
        <authorList>
            <consortium name="Pathogen Informatics"/>
        </authorList>
    </citation>
    <scope>NUCLEOTIDE SEQUENCE [LARGE SCALE GENOMIC DNA]</scope>
</reference>
<dbReference type="Pfam" id="PF03943">
    <property type="entry name" value="TAP_C"/>
    <property type="match status" value="1"/>
</dbReference>
<dbReference type="PROSITE" id="PS51281">
    <property type="entry name" value="TAP_C"/>
    <property type="match status" value="1"/>
</dbReference>
<protein>
    <recommendedName>
        <fullName evidence="1">TAP-C domain-containing protein</fullName>
    </recommendedName>
</protein>
<dbReference type="AlphaFoldDB" id="A0A3P6XYU7"/>
<dbReference type="SMART" id="SM00804">
    <property type="entry name" value="TAP_C"/>
    <property type="match status" value="1"/>
</dbReference>
<accession>A0A3P6XYU7</accession>
<proteinExistence type="predicted"/>
<dbReference type="InterPro" id="IPR009060">
    <property type="entry name" value="UBA-like_sf"/>
</dbReference>
<evidence type="ECO:0000313" key="3">
    <source>
        <dbReference type="Proteomes" id="UP000274504"/>
    </source>
</evidence>
<dbReference type="Proteomes" id="UP000274504">
    <property type="component" value="Unassembled WGS sequence"/>
</dbReference>
<sequence>MGSYTNLARRKLDEDFDVDMKLAKSCQDNPKKPLHKRLKNKERKKRLRKFKVDFVDKILALEHVEPIPEPILELPTLQSSFTPSPDIAILVSAFLMRKMDLLEQREGIVYLPDFYFMNCSLSVHAAPFIAEKYDTIMGKNSANRKDCKGTAAVDSMLPYVLASSNLLKGNWPLPSWALEFDNTEPRQKLDKFQRKKLQVVRKIQDFNSKYFKRQQKRIDLSGISQFETSHAAVHAAPTGICFQYRTLCLEMPREQSKNKTSILLHAPLVRWVQRTVILLPPPVLKIINEIICVIPVSEEQQAKHADVIRNAIEIWVSSIEKTGFIATGLPQSEVCEKVAKISQFSSVTGMNQAYSEQCLSECDWNVQIAMEAFRRVQEAGMLPESAFT</sequence>
<dbReference type="InterPro" id="IPR005637">
    <property type="entry name" value="TAP_C_dom"/>
</dbReference>
<name>A0A3P6XYU7_HYMDI</name>